<name>A0A4C1WQY3_EUMVA</name>
<evidence type="ECO:0000313" key="2">
    <source>
        <dbReference type="Proteomes" id="UP000299102"/>
    </source>
</evidence>
<gene>
    <name evidence="1" type="ORF">EVAR_84272_1</name>
</gene>
<dbReference type="EMBL" id="BGZK01000633">
    <property type="protein sequence ID" value="GBP53788.1"/>
    <property type="molecule type" value="Genomic_DNA"/>
</dbReference>
<sequence>MYGPRALVEVDGGLGALGGPGCRAARPPEMNPARPDRTVFIPQVTSHTGGPDLPLRRVSAVDNKMTQRRLTAVWRPRPLRDALA</sequence>
<protein>
    <submittedName>
        <fullName evidence="1">Uncharacterized protein</fullName>
    </submittedName>
</protein>
<dbReference type="AlphaFoldDB" id="A0A4C1WQY3"/>
<keyword evidence="2" id="KW-1185">Reference proteome</keyword>
<accession>A0A4C1WQY3</accession>
<reference evidence="1 2" key="1">
    <citation type="journal article" date="2019" name="Commun. Biol.">
        <title>The bagworm genome reveals a unique fibroin gene that provides high tensile strength.</title>
        <authorList>
            <person name="Kono N."/>
            <person name="Nakamura H."/>
            <person name="Ohtoshi R."/>
            <person name="Tomita M."/>
            <person name="Numata K."/>
            <person name="Arakawa K."/>
        </authorList>
    </citation>
    <scope>NUCLEOTIDE SEQUENCE [LARGE SCALE GENOMIC DNA]</scope>
</reference>
<proteinExistence type="predicted"/>
<evidence type="ECO:0000313" key="1">
    <source>
        <dbReference type="EMBL" id="GBP53788.1"/>
    </source>
</evidence>
<comment type="caution">
    <text evidence="1">The sequence shown here is derived from an EMBL/GenBank/DDBJ whole genome shotgun (WGS) entry which is preliminary data.</text>
</comment>
<dbReference type="Proteomes" id="UP000299102">
    <property type="component" value="Unassembled WGS sequence"/>
</dbReference>
<organism evidence="1 2">
    <name type="scientific">Eumeta variegata</name>
    <name type="common">Bagworm moth</name>
    <name type="synonym">Eumeta japonica</name>
    <dbReference type="NCBI Taxonomy" id="151549"/>
    <lineage>
        <taxon>Eukaryota</taxon>
        <taxon>Metazoa</taxon>
        <taxon>Ecdysozoa</taxon>
        <taxon>Arthropoda</taxon>
        <taxon>Hexapoda</taxon>
        <taxon>Insecta</taxon>
        <taxon>Pterygota</taxon>
        <taxon>Neoptera</taxon>
        <taxon>Endopterygota</taxon>
        <taxon>Lepidoptera</taxon>
        <taxon>Glossata</taxon>
        <taxon>Ditrysia</taxon>
        <taxon>Tineoidea</taxon>
        <taxon>Psychidae</taxon>
        <taxon>Oiketicinae</taxon>
        <taxon>Eumeta</taxon>
    </lineage>
</organism>